<reference evidence="4 5" key="1">
    <citation type="submission" date="2018-01" db="EMBL/GenBank/DDBJ databases">
        <authorList>
            <person name="Fu G.-Y."/>
        </authorList>
    </citation>
    <scope>NUCLEOTIDE SEQUENCE [LARGE SCALE GENOMIC DNA]</scope>
    <source>
        <strain evidence="4 5">SY39</strain>
    </source>
</reference>
<protein>
    <submittedName>
        <fullName evidence="4">CBS domain-containing protein</fullName>
    </submittedName>
</protein>
<name>A0A2I6S612_9RHOO</name>
<evidence type="ECO:0000313" key="5">
    <source>
        <dbReference type="Proteomes" id="UP000242205"/>
    </source>
</evidence>
<dbReference type="InterPro" id="IPR046342">
    <property type="entry name" value="CBS_dom_sf"/>
</dbReference>
<dbReference type="OrthoDB" id="9790355at2"/>
<dbReference type="PROSITE" id="PS51371">
    <property type="entry name" value="CBS"/>
    <property type="match status" value="2"/>
</dbReference>
<dbReference type="AlphaFoldDB" id="A0A2I6S612"/>
<dbReference type="Proteomes" id="UP000242205">
    <property type="component" value="Chromosome"/>
</dbReference>
<gene>
    <name evidence="4" type="ORF">C0099_06930</name>
</gene>
<dbReference type="KEGG" id="atw:C0099_06930"/>
<evidence type="ECO:0000256" key="1">
    <source>
        <dbReference type="ARBA" id="ARBA00023122"/>
    </source>
</evidence>
<dbReference type="InterPro" id="IPR000644">
    <property type="entry name" value="CBS_dom"/>
</dbReference>
<sequence>MLKSLLVKDYMSGDPLAFKPDTEILDAIHLLLKHEMTGAPVIDNMGRVVGFLSEKDCIKTSLNASYHEERGGRVSELMSPNVITLEPESSLMEAAEMFVGSAIRCYPVVENGRLVGQLSRRDVLRALEKLW</sequence>
<feature type="domain" description="CBS" evidence="3">
    <location>
        <begin position="11"/>
        <end position="69"/>
    </location>
</feature>
<keyword evidence="1 2" id="KW-0129">CBS domain</keyword>
<accession>A0A2I6S612</accession>
<evidence type="ECO:0000256" key="2">
    <source>
        <dbReference type="PROSITE-ProRule" id="PRU00703"/>
    </source>
</evidence>
<dbReference type="Gene3D" id="3.10.580.10">
    <property type="entry name" value="CBS-domain"/>
    <property type="match status" value="1"/>
</dbReference>
<evidence type="ECO:0000313" key="4">
    <source>
        <dbReference type="EMBL" id="AUN94694.1"/>
    </source>
</evidence>
<dbReference type="SMART" id="SM00116">
    <property type="entry name" value="CBS"/>
    <property type="match status" value="2"/>
</dbReference>
<dbReference type="SUPFAM" id="SSF54631">
    <property type="entry name" value="CBS-domain pair"/>
    <property type="match status" value="1"/>
</dbReference>
<keyword evidence="5" id="KW-1185">Reference proteome</keyword>
<dbReference type="InterPro" id="IPR044729">
    <property type="entry name" value="CBS_bac"/>
</dbReference>
<dbReference type="CDD" id="cd04629">
    <property type="entry name" value="CBS_pair_bac"/>
    <property type="match status" value="1"/>
</dbReference>
<feature type="domain" description="CBS" evidence="3">
    <location>
        <begin position="78"/>
        <end position="131"/>
    </location>
</feature>
<dbReference type="PANTHER" id="PTHR43080">
    <property type="entry name" value="CBS DOMAIN-CONTAINING PROTEIN CBSX3, MITOCHONDRIAL"/>
    <property type="match status" value="1"/>
</dbReference>
<dbReference type="PANTHER" id="PTHR43080:SF26">
    <property type="entry name" value="REGULATORY PROTEIN"/>
    <property type="match status" value="1"/>
</dbReference>
<proteinExistence type="predicted"/>
<dbReference type="EMBL" id="CP025682">
    <property type="protein sequence ID" value="AUN94694.1"/>
    <property type="molecule type" value="Genomic_DNA"/>
</dbReference>
<dbReference type="InterPro" id="IPR051257">
    <property type="entry name" value="Diverse_CBS-Domain"/>
</dbReference>
<dbReference type="Pfam" id="PF00571">
    <property type="entry name" value="CBS"/>
    <property type="match status" value="2"/>
</dbReference>
<organism evidence="4 5">
    <name type="scientific">Pseudazoarcus pumilus</name>
    <dbReference type="NCBI Taxonomy" id="2067960"/>
    <lineage>
        <taxon>Bacteria</taxon>
        <taxon>Pseudomonadati</taxon>
        <taxon>Pseudomonadota</taxon>
        <taxon>Betaproteobacteria</taxon>
        <taxon>Rhodocyclales</taxon>
        <taxon>Zoogloeaceae</taxon>
        <taxon>Pseudazoarcus</taxon>
    </lineage>
</organism>
<evidence type="ECO:0000259" key="3">
    <source>
        <dbReference type="PROSITE" id="PS51371"/>
    </source>
</evidence>
<dbReference type="RefSeq" id="WP_102246761.1">
    <property type="nucleotide sequence ID" value="NZ_CP025682.1"/>
</dbReference>